<dbReference type="AlphaFoldDB" id="A0A8T1YWG7"/>
<keyword evidence="2" id="KW-1185">Reference proteome</keyword>
<organism evidence="1 2">
    <name type="scientific">Arabidopsis thaliana x Arabidopsis arenosa</name>
    <dbReference type="NCBI Taxonomy" id="1240361"/>
    <lineage>
        <taxon>Eukaryota</taxon>
        <taxon>Viridiplantae</taxon>
        <taxon>Streptophyta</taxon>
        <taxon>Embryophyta</taxon>
        <taxon>Tracheophyta</taxon>
        <taxon>Spermatophyta</taxon>
        <taxon>Magnoliopsida</taxon>
        <taxon>eudicotyledons</taxon>
        <taxon>Gunneridae</taxon>
        <taxon>Pentapetalae</taxon>
        <taxon>rosids</taxon>
        <taxon>malvids</taxon>
        <taxon>Brassicales</taxon>
        <taxon>Brassicaceae</taxon>
        <taxon>Camelineae</taxon>
        <taxon>Arabidopsis</taxon>
    </lineage>
</organism>
<feature type="non-terminal residue" evidence="1">
    <location>
        <position position="46"/>
    </location>
</feature>
<gene>
    <name evidence="1" type="ORF">ISN45_Aa06g015400</name>
</gene>
<proteinExistence type="predicted"/>
<dbReference type="EMBL" id="JAEFBK010000011">
    <property type="protein sequence ID" value="KAG7550790.1"/>
    <property type="molecule type" value="Genomic_DNA"/>
</dbReference>
<comment type="caution">
    <text evidence="1">The sequence shown here is derived from an EMBL/GenBank/DDBJ whole genome shotgun (WGS) entry which is preliminary data.</text>
</comment>
<evidence type="ECO:0000313" key="2">
    <source>
        <dbReference type="Proteomes" id="UP000694240"/>
    </source>
</evidence>
<accession>A0A8T1YWG7</accession>
<name>A0A8T1YWG7_9BRAS</name>
<sequence>MDLAPMLIRKKNMRRWRYENVMGRHKWNHLSSTIKTVMWKVSPRKE</sequence>
<dbReference type="Proteomes" id="UP000694240">
    <property type="component" value="Chromosome 11"/>
</dbReference>
<reference evidence="1 2" key="1">
    <citation type="submission" date="2020-12" db="EMBL/GenBank/DDBJ databases">
        <title>Concerted genomic and epigenomic changes stabilize Arabidopsis allopolyploids.</title>
        <authorList>
            <person name="Chen Z."/>
        </authorList>
    </citation>
    <scope>NUCLEOTIDE SEQUENCE [LARGE SCALE GENOMIC DNA]</scope>
    <source>
        <strain evidence="1">Allo738</strain>
        <tissue evidence="1">Leaf</tissue>
    </source>
</reference>
<evidence type="ECO:0000313" key="1">
    <source>
        <dbReference type="EMBL" id="KAG7550790.1"/>
    </source>
</evidence>
<protein>
    <submittedName>
        <fullName evidence="1">Uncharacterized protein</fullName>
    </submittedName>
</protein>